<evidence type="ECO:0000313" key="1">
    <source>
        <dbReference type="EMBL" id="RNA41363.1"/>
    </source>
</evidence>
<accession>A0A3M7SZX7</accession>
<proteinExistence type="predicted"/>
<dbReference type="EMBL" id="REGN01000513">
    <property type="protein sequence ID" value="RNA41363.1"/>
    <property type="molecule type" value="Genomic_DNA"/>
</dbReference>
<reference evidence="1 2" key="1">
    <citation type="journal article" date="2018" name="Sci. Rep.">
        <title>Genomic signatures of local adaptation to the degree of environmental predictability in rotifers.</title>
        <authorList>
            <person name="Franch-Gras L."/>
            <person name="Hahn C."/>
            <person name="Garcia-Roger E.M."/>
            <person name="Carmona M.J."/>
            <person name="Serra M."/>
            <person name="Gomez A."/>
        </authorList>
    </citation>
    <scope>NUCLEOTIDE SEQUENCE [LARGE SCALE GENOMIC DNA]</scope>
    <source>
        <strain evidence="1">HYR1</strain>
    </source>
</reference>
<name>A0A3M7SZX7_BRAPC</name>
<organism evidence="1 2">
    <name type="scientific">Brachionus plicatilis</name>
    <name type="common">Marine rotifer</name>
    <name type="synonym">Brachionus muelleri</name>
    <dbReference type="NCBI Taxonomy" id="10195"/>
    <lineage>
        <taxon>Eukaryota</taxon>
        <taxon>Metazoa</taxon>
        <taxon>Spiralia</taxon>
        <taxon>Gnathifera</taxon>
        <taxon>Rotifera</taxon>
        <taxon>Eurotatoria</taxon>
        <taxon>Monogononta</taxon>
        <taxon>Pseudotrocha</taxon>
        <taxon>Ploima</taxon>
        <taxon>Brachionidae</taxon>
        <taxon>Brachionus</taxon>
    </lineage>
</organism>
<dbReference type="Proteomes" id="UP000276133">
    <property type="component" value="Unassembled WGS sequence"/>
</dbReference>
<gene>
    <name evidence="1" type="ORF">BpHYR1_043589</name>
</gene>
<protein>
    <submittedName>
        <fullName evidence="1">Uncharacterized protein</fullName>
    </submittedName>
</protein>
<keyword evidence="2" id="KW-1185">Reference proteome</keyword>
<comment type="caution">
    <text evidence="1">The sequence shown here is derived from an EMBL/GenBank/DDBJ whole genome shotgun (WGS) entry which is preliminary data.</text>
</comment>
<dbReference type="AlphaFoldDB" id="A0A3M7SZX7"/>
<evidence type="ECO:0000313" key="2">
    <source>
        <dbReference type="Proteomes" id="UP000276133"/>
    </source>
</evidence>
<sequence length="100" mass="9750">MTTDCGLLGSAARRSITTFLGAGGNCLPLMVITLRPTCSGGAGGASRITIGSGVEVLAGCCLMTKGGAGGAKVLCSCWMMISPGAGGVGGLRYLMANSCT</sequence>